<accession>A0A1X2I8U9</accession>
<sequence length="578" mass="63074">MESDYSDDDDYLPISVGAWGDQSQQQQQSSTGHGQVDDTSSPQDPTKTDTNGWAQMIDPHAKKLAGALGSGGLHRQGKNYKPIDEEYIINQRKGVVIPKSKKDTKARAPRFNSKQSAPLPPSASKGFDRTCKKSSTAVSNFSKPRKTTPTPQPPPPPPSTIRRPLPPTSSGQSGWGAQPLVETPFWEKKDNNTSPSQTQPTKITPPPPPSQSRSSKNKSHNNNKWSTSWDRNSANTTPKTPTSGFDSHQPIETISTASTISPPPGFGPAPQRQYPVKTNKPQLRPPPGFSYTDKSAWGTSTPPPQPDSKSQLHSWGNSNESKDLWKRMDESTGATGKKSPTNKSNGSGVNKNLDWVSGWDDVSMNQTPPSTKTTTSSPSHDGTGGWGAAPSLNNNNNNNGGTWGISPSDNDKWASASQMADNNMAGQSNNDDTATPESPMQFIDRQMAGFHSGRFSDPRKNKYSSTTMADQQQEQQQQQSKRLPQNYYQRNGTSRPAFMEAPLRVAMPPPSHNPVVISIHLELDTGNKIPIAIRKLDNPEALARQFCQSQNIDNPALINGIIGLFTQQKATAMQRYNK</sequence>
<feature type="compositionally biased region" description="Pro residues" evidence="1">
    <location>
        <begin position="150"/>
        <end position="167"/>
    </location>
</feature>
<keyword evidence="3" id="KW-1185">Reference proteome</keyword>
<protein>
    <submittedName>
        <fullName evidence="2">Uncharacterized protein</fullName>
    </submittedName>
</protein>
<feature type="compositionally biased region" description="Polar residues" evidence="1">
    <location>
        <begin position="133"/>
        <end position="142"/>
    </location>
</feature>
<gene>
    <name evidence="2" type="ORF">BCR42DRAFT_420794</name>
</gene>
<feature type="region of interest" description="Disordered" evidence="1">
    <location>
        <begin position="1"/>
        <end position="414"/>
    </location>
</feature>
<name>A0A1X2I8U9_9FUNG</name>
<dbReference type="STRING" id="90262.A0A1X2I8U9"/>
<feature type="compositionally biased region" description="Basic and acidic residues" evidence="1">
    <location>
        <begin position="320"/>
        <end position="330"/>
    </location>
</feature>
<feature type="compositionally biased region" description="Polar residues" evidence="1">
    <location>
        <begin position="31"/>
        <end position="53"/>
    </location>
</feature>
<dbReference type="OrthoDB" id="2273669at2759"/>
<feature type="compositionally biased region" description="Acidic residues" evidence="1">
    <location>
        <begin position="1"/>
        <end position="11"/>
    </location>
</feature>
<comment type="caution">
    <text evidence="2">The sequence shown here is derived from an EMBL/GenBank/DDBJ whole genome shotgun (WGS) entry which is preliminary data.</text>
</comment>
<feature type="compositionally biased region" description="Polar residues" evidence="1">
    <location>
        <begin position="307"/>
        <end position="319"/>
    </location>
</feature>
<proteinExistence type="predicted"/>
<feature type="compositionally biased region" description="Polar residues" evidence="1">
    <location>
        <begin position="229"/>
        <end position="260"/>
    </location>
</feature>
<dbReference type="Proteomes" id="UP000193560">
    <property type="component" value="Unassembled WGS sequence"/>
</dbReference>
<organism evidence="2 3">
    <name type="scientific">Absidia repens</name>
    <dbReference type="NCBI Taxonomy" id="90262"/>
    <lineage>
        <taxon>Eukaryota</taxon>
        <taxon>Fungi</taxon>
        <taxon>Fungi incertae sedis</taxon>
        <taxon>Mucoromycota</taxon>
        <taxon>Mucoromycotina</taxon>
        <taxon>Mucoromycetes</taxon>
        <taxon>Mucorales</taxon>
        <taxon>Cunninghamellaceae</taxon>
        <taxon>Absidia</taxon>
    </lineage>
</organism>
<feature type="compositionally biased region" description="Polar residues" evidence="1">
    <location>
        <begin position="332"/>
        <end position="350"/>
    </location>
</feature>
<feature type="region of interest" description="Disordered" evidence="1">
    <location>
        <begin position="451"/>
        <end position="486"/>
    </location>
</feature>
<feature type="compositionally biased region" description="Low complexity" evidence="1">
    <location>
        <begin position="367"/>
        <end position="379"/>
    </location>
</feature>
<dbReference type="EMBL" id="MCGE01000020">
    <property type="protein sequence ID" value="ORZ11873.1"/>
    <property type="molecule type" value="Genomic_DNA"/>
</dbReference>
<dbReference type="AlphaFoldDB" id="A0A1X2I8U9"/>
<evidence type="ECO:0000313" key="2">
    <source>
        <dbReference type="EMBL" id="ORZ11873.1"/>
    </source>
</evidence>
<evidence type="ECO:0000256" key="1">
    <source>
        <dbReference type="SAM" id="MobiDB-lite"/>
    </source>
</evidence>
<evidence type="ECO:0000313" key="3">
    <source>
        <dbReference type="Proteomes" id="UP000193560"/>
    </source>
</evidence>
<reference evidence="2 3" key="1">
    <citation type="submission" date="2016-07" db="EMBL/GenBank/DDBJ databases">
        <title>Pervasive Adenine N6-methylation of Active Genes in Fungi.</title>
        <authorList>
            <consortium name="DOE Joint Genome Institute"/>
            <person name="Mondo S.J."/>
            <person name="Dannebaum R.O."/>
            <person name="Kuo R.C."/>
            <person name="Labutti K."/>
            <person name="Haridas S."/>
            <person name="Kuo A."/>
            <person name="Salamov A."/>
            <person name="Ahrendt S.R."/>
            <person name="Lipzen A."/>
            <person name="Sullivan W."/>
            <person name="Andreopoulos W.B."/>
            <person name="Clum A."/>
            <person name="Lindquist E."/>
            <person name="Daum C."/>
            <person name="Ramamoorthy G.K."/>
            <person name="Gryganskyi A."/>
            <person name="Culley D."/>
            <person name="Magnuson J.K."/>
            <person name="James T.Y."/>
            <person name="O'Malley M.A."/>
            <person name="Stajich J.E."/>
            <person name="Spatafora J.W."/>
            <person name="Visel A."/>
            <person name="Grigoriev I.V."/>
        </authorList>
    </citation>
    <scope>NUCLEOTIDE SEQUENCE [LARGE SCALE GENOMIC DNA]</scope>
    <source>
        <strain evidence="2 3">NRRL 1336</strain>
    </source>
</reference>